<keyword evidence="9 10" id="KW-0275">Fatty acid biosynthesis</keyword>
<keyword evidence="5 10" id="KW-0276">Fatty acid metabolism</keyword>
<sequence>MIGTWAFLKYSPTDNTTFIGLINSCVHILMYTYYGLAACGPTVAKYLFWKRYMTKIQLVQFIALLIHYMASLKVSECPPSKAVYCFFAFNITFFFFLFTNFYRKNYKKEKLNICFSLEKQS</sequence>
<dbReference type="OrthoDB" id="434092at2759"/>
<evidence type="ECO:0000256" key="8">
    <source>
        <dbReference type="ARBA" id="ARBA00023136"/>
    </source>
</evidence>
<evidence type="ECO:0000256" key="2">
    <source>
        <dbReference type="ARBA" id="ARBA00022516"/>
    </source>
</evidence>
<keyword evidence="2 10" id="KW-0444">Lipid biosynthesis</keyword>
<dbReference type="InterPro" id="IPR002076">
    <property type="entry name" value="ELO_fam"/>
</dbReference>
<evidence type="ECO:0000256" key="6">
    <source>
        <dbReference type="ARBA" id="ARBA00022989"/>
    </source>
</evidence>
<evidence type="ECO:0000256" key="7">
    <source>
        <dbReference type="ARBA" id="ARBA00023098"/>
    </source>
</evidence>
<comment type="caution">
    <text evidence="10">Lacks conserved residue(s) required for the propagation of feature annotation.</text>
</comment>
<evidence type="ECO:0000313" key="12">
    <source>
        <dbReference type="Proteomes" id="UP000299102"/>
    </source>
</evidence>
<dbReference type="EMBL" id="BGZK01001623">
    <property type="protein sequence ID" value="GBP83487.1"/>
    <property type="molecule type" value="Genomic_DNA"/>
</dbReference>
<dbReference type="GO" id="GO:0042761">
    <property type="term" value="P:very long-chain fatty acid biosynthetic process"/>
    <property type="evidence" value="ECO:0007669"/>
    <property type="project" value="TreeGrafter"/>
</dbReference>
<dbReference type="Proteomes" id="UP000299102">
    <property type="component" value="Unassembled WGS sequence"/>
</dbReference>
<evidence type="ECO:0000256" key="3">
    <source>
        <dbReference type="ARBA" id="ARBA00022679"/>
    </source>
</evidence>
<comment type="similarity">
    <text evidence="10">Belongs to the ELO family.</text>
</comment>
<keyword evidence="3 10" id="KW-0808">Transferase</keyword>
<comment type="subcellular location">
    <subcellularLocation>
        <location evidence="1">Membrane</location>
        <topology evidence="1">Multi-pass membrane protein</topology>
    </subcellularLocation>
</comment>
<keyword evidence="4 10" id="KW-0812">Transmembrane</keyword>
<evidence type="ECO:0000256" key="1">
    <source>
        <dbReference type="ARBA" id="ARBA00004141"/>
    </source>
</evidence>
<keyword evidence="8 10" id="KW-0472">Membrane</keyword>
<dbReference type="Pfam" id="PF01151">
    <property type="entry name" value="ELO"/>
    <property type="match status" value="1"/>
</dbReference>
<dbReference type="GO" id="GO:0009922">
    <property type="term" value="F:fatty acid elongase activity"/>
    <property type="evidence" value="ECO:0007669"/>
    <property type="project" value="UniProtKB-EC"/>
</dbReference>
<keyword evidence="12" id="KW-1185">Reference proteome</keyword>
<keyword evidence="6 10" id="KW-1133">Transmembrane helix</keyword>
<comment type="catalytic activity">
    <reaction evidence="10">
        <text>a very-long-chain acyl-CoA + malonyl-CoA + H(+) = a very-long-chain 3-oxoacyl-CoA + CO2 + CoA</text>
        <dbReference type="Rhea" id="RHEA:32727"/>
        <dbReference type="ChEBI" id="CHEBI:15378"/>
        <dbReference type="ChEBI" id="CHEBI:16526"/>
        <dbReference type="ChEBI" id="CHEBI:57287"/>
        <dbReference type="ChEBI" id="CHEBI:57384"/>
        <dbReference type="ChEBI" id="CHEBI:90725"/>
        <dbReference type="ChEBI" id="CHEBI:90736"/>
        <dbReference type="EC" id="2.3.1.199"/>
    </reaction>
</comment>
<name>A0A4C1ZA45_EUMVA</name>
<feature type="transmembrane region" description="Helical" evidence="10">
    <location>
        <begin position="18"/>
        <end position="40"/>
    </location>
</feature>
<dbReference type="AlphaFoldDB" id="A0A4C1ZA45"/>
<evidence type="ECO:0000256" key="10">
    <source>
        <dbReference type="RuleBase" id="RU361115"/>
    </source>
</evidence>
<dbReference type="PANTHER" id="PTHR11157">
    <property type="entry name" value="FATTY ACID ACYL TRANSFERASE-RELATED"/>
    <property type="match status" value="1"/>
</dbReference>
<dbReference type="GO" id="GO:0030148">
    <property type="term" value="P:sphingolipid biosynthetic process"/>
    <property type="evidence" value="ECO:0007669"/>
    <property type="project" value="TreeGrafter"/>
</dbReference>
<evidence type="ECO:0000256" key="9">
    <source>
        <dbReference type="ARBA" id="ARBA00023160"/>
    </source>
</evidence>
<evidence type="ECO:0000256" key="5">
    <source>
        <dbReference type="ARBA" id="ARBA00022832"/>
    </source>
</evidence>
<dbReference type="GO" id="GO:0019367">
    <property type="term" value="P:fatty acid elongation, saturated fatty acid"/>
    <property type="evidence" value="ECO:0007669"/>
    <property type="project" value="TreeGrafter"/>
</dbReference>
<accession>A0A4C1ZA45</accession>
<dbReference type="EC" id="2.3.1.199" evidence="10"/>
<comment type="caution">
    <text evidence="11">The sequence shown here is derived from an EMBL/GenBank/DDBJ whole genome shotgun (WGS) entry which is preliminary data.</text>
</comment>
<dbReference type="GO" id="GO:0005789">
    <property type="term" value="C:endoplasmic reticulum membrane"/>
    <property type="evidence" value="ECO:0007669"/>
    <property type="project" value="TreeGrafter"/>
</dbReference>
<dbReference type="GO" id="GO:0034626">
    <property type="term" value="P:fatty acid elongation, polyunsaturated fatty acid"/>
    <property type="evidence" value="ECO:0007669"/>
    <property type="project" value="TreeGrafter"/>
</dbReference>
<organism evidence="11 12">
    <name type="scientific">Eumeta variegata</name>
    <name type="common">Bagworm moth</name>
    <name type="synonym">Eumeta japonica</name>
    <dbReference type="NCBI Taxonomy" id="151549"/>
    <lineage>
        <taxon>Eukaryota</taxon>
        <taxon>Metazoa</taxon>
        <taxon>Ecdysozoa</taxon>
        <taxon>Arthropoda</taxon>
        <taxon>Hexapoda</taxon>
        <taxon>Insecta</taxon>
        <taxon>Pterygota</taxon>
        <taxon>Neoptera</taxon>
        <taxon>Endopterygota</taxon>
        <taxon>Lepidoptera</taxon>
        <taxon>Glossata</taxon>
        <taxon>Ditrysia</taxon>
        <taxon>Tineoidea</taxon>
        <taxon>Psychidae</taxon>
        <taxon>Oiketicinae</taxon>
        <taxon>Eumeta</taxon>
    </lineage>
</organism>
<dbReference type="GO" id="GO:0034625">
    <property type="term" value="P:fatty acid elongation, monounsaturated fatty acid"/>
    <property type="evidence" value="ECO:0007669"/>
    <property type="project" value="TreeGrafter"/>
</dbReference>
<evidence type="ECO:0000256" key="4">
    <source>
        <dbReference type="ARBA" id="ARBA00022692"/>
    </source>
</evidence>
<evidence type="ECO:0000313" key="11">
    <source>
        <dbReference type="EMBL" id="GBP83487.1"/>
    </source>
</evidence>
<feature type="transmembrane region" description="Helical" evidence="10">
    <location>
        <begin position="82"/>
        <end position="102"/>
    </location>
</feature>
<dbReference type="STRING" id="151549.A0A4C1ZA45"/>
<protein>
    <recommendedName>
        <fullName evidence="10">Elongation of very long chain fatty acids protein</fullName>
        <ecNumber evidence="10">2.3.1.199</ecNumber>
    </recommendedName>
    <alternativeName>
        <fullName evidence="10">Very-long-chain 3-oxoacyl-CoA synthase</fullName>
    </alternativeName>
</protein>
<feature type="transmembrane region" description="Helical" evidence="10">
    <location>
        <begin position="52"/>
        <end position="70"/>
    </location>
</feature>
<dbReference type="PANTHER" id="PTHR11157:SF69">
    <property type="entry name" value="ELONGATION OF VERY LONG CHAIN FATTY ACIDS PROTEIN 7"/>
    <property type="match status" value="1"/>
</dbReference>
<keyword evidence="7 10" id="KW-0443">Lipid metabolism</keyword>
<reference evidence="11 12" key="1">
    <citation type="journal article" date="2019" name="Commun. Biol.">
        <title>The bagworm genome reveals a unique fibroin gene that provides high tensile strength.</title>
        <authorList>
            <person name="Kono N."/>
            <person name="Nakamura H."/>
            <person name="Ohtoshi R."/>
            <person name="Tomita M."/>
            <person name="Numata K."/>
            <person name="Arakawa K."/>
        </authorList>
    </citation>
    <scope>NUCLEOTIDE SEQUENCE [LARGE SCALE GENOMIC DNA]</scope>
</reference>
<proteinExistence type="inferred from homology"/>
<gene>
    <name evidence="11" type="ORF">EVAR_65133_1</name>
</gene>